<dbReference type="RefSeq" id="WP_012062155.1">
    <property type="nucleotide sequence ID" value="NC_009633.1"/>
</dbReference>
<proteinExistence type="predicted"/>
<dbReference type="GO" id="GO:0005829">
    <property type="term" value="C:cytosol"/>
    <property type="evidence" value="ECO:0007669"/>
    <property type="project" value="TreeGrafter"/>
</dbReference>
<organism evidence="1 2">
    <name type="scientific">Alkaliphilus metalliredigens (strain QYMF)</name>
    <dbReference type="NCBI Taxonomy" id="293826"/>
    <lineage>
        <taxon>Bacteria</taxon>
        <taxon>Bacillati</taxon>
        <taxon>Bacillota</taxon>
        <taxon>Clostridia</taxon>
        <taxon>Peptostreptococcales</taxon>
        <taxon>Natronincolaceae</taxon>
        <taxon>Alkaliphilus</taxon>
    </lineage>
</organism>
<dbReference type="NCBIfam" id="TIGR01484">
    <property type="entry name" value="HAD-SF-IIB"/>
    <property type="match status" value="1"/>
</dbReference>
<gene>
    <name evidence="1" type="ordered locus">Amet_0891</name>
</gene>
<dbReference type="SFLD" id="SFLDG01140">
    <property type="entry name" value="C2.B:_Phosphomannomutase_and_P"/>
    <property type="match status" value="1"/>
</dbReference>
<protein>
    <submittedName>
        <fullName evidence="1">Cof-like hydrolase</fullName>
    </submittedName>
</protein>
<dbReference type="NCBIfam" id="TIGR00099">
    <property type="entry name" value="Cof-subfamily"/>
    <property type="match status" value="1"/>
</dbReference>
<dbReference type="Gene3D" id="3.30.1240.10">
    <property type="match status" value="1"/>
</dbReference>
<dbReference type="EMBL" id="CP000724">
    <property type="protein sequence ID" value="ABR47113.1"/>
    <property type="molecule type" value="Genomic_DNA"/>
</dbReference>
<dbReference type="SUPFAM" id="SSF56784">
    <property type="entry name" value="HAD-like"/>
    <property type="match status" value="1"/>
</dbReference>
<keyword evidence="2" id="KW-1185">Reference proteome</keyword>
<name>A6TLP5_ALKMQ</name>
<dbReference type="STRING" id="293826.Amet_0891"/>
<reference evidence="2" key="1">
    <citation type="journal article" date="2016" name="Genome Announc.">
        <title>Complete genome sequence of Alkaliphilus metalliredigens strain QYMF, an alkaliphilic and metal-reducing bacterium isolated from borax-contaminated leachate ponds.</title>
        <authorList>
            <person name="Hwang C."/>
            <person name="Copeland A."/>
            <person name="Lucas S."/>
            <person name="Lapidus A."/>
            <person name="Barry K."/>
            <person name="Detter J.C."/>
            <person name="Glavina Del Rio T."/>
            <person name="Hammon N."/>
            <person name="Israni S."/>
            <person name="Dalin E."/>
            <person name="Tice H."/>
            <person name="Pitluck S."/>
            <person name="Chertkov O."/>
            <person name="Brettin T."/>
            <person name="Bruce D."/>
            <person name="Han C."/>
            <person name="Schmutz J."/>
            <person name="Larimer F."/>
            <person name="Land M.L."/>
            <person name="Hauser L."/>
            <person name="Kyrpides N."/>
            <person name="Mikhailova N."/>
            <person name="Ye Q."/>
            <person name="Zhou J."/>
            <person name="Richardson P."/>
            <person name="Fields M.W."/>
        </authorList>
    </citation>
    <scope>NUCLEOTIDE SEQUENCE [LARGE SCALE GENOMIC DNA]</scope>
    <source>
        <strain evidence="2">QYMF</strain>
    </source>
</reference>
<dbReference type="Pfam" id="PF08282">
    <property type="entry name" value="Hydrolase_3"/>
    <property type="match status" value="1"/>
</dbReference>
<accession>A6TLP5</accession>
<dbReference type="eggNOG" id="COG0561">
    <property type="taxonomic scope" value="Bacteria"/>
</dbReference>
<dbReference type="AlphaFoldDB" id="A6TLP5"/>
<dbReference type="PROSITE" id="PS01229">
    <property type="entry name" value="COF_2"/>
    <property type="match status" value="1"/>
</dbReference>
<dbReference type="GO" id="GO:0016791">
    <property type="term" value="F:phosphatase activity"/>
    <property type="evidence" value="ECO:0007669"/>
    <property type="project" value="TreeGrafter"/>
</dbReference>
<dbReference type="HOGENOM" id="CLU_044146_7_0_9"/>
<dbReference type="KEGG" id="amt:Amet_0891"/>
<dbReference type="PANTHER" id="PTHR10000:SF25">
    <property type="entry name" value="PHOSPHATASE YKRA-RELATED"/>
    <property type="match status" value="1"/>
</dbReference>
<dbReference type="GO" id="GO:0000287">
    <property type="term" value="F:magnesium ion binding"/>
    <property type="evidence" value="ECO:0007669"/>
    <property type="project" value="TreeGrafter"/>
</dbReference>
<dbReference type="Gene3D" id="3.40.50.1000">
    <property type="entry name" value="HAD superfamily/HAD-like"/>
    <property type="match status" value="1"/>
</dbReference>
<dbReference type="SFLD" id="SFLDS00003">
    <property type="entry name" value="Haloacid_Dehalogenase"/>
    <property type="match status" value="1"/>
</dbReference>
<dbReference type="InterPro" id="IPR006379">
    <property type="entry name" value="HAD-SF_hydro_IIB"/>
</dbReference>
<dbReference type="InterPro" id="IPR000150">
    <property type="entry name" value="Cof"/>
</dbReference>
<dbReference type="PANTHER" id="PTHR10000">
    <property type="entry name" value="PHOSPHOSERINE PHOSPHATASE"/>
    <property type="match status" value="1"/>
</dbReference>
<dbReference type="InterPro" id="IPR036412">
    <property type="entry name" value="HAD-like_sf"/>
</dbReference>
<evidence type="ECO:0000313" key="2">
    <source>
        <dbReference type="Proteomes" id="UP000001572"/>
    </source>
</evidence>
<dbReference type="InterPro" id="IPR023214">
    <property type="entry name" value="HAD_sf"/>
</dbReference>
<dbReference type="Proteomes" id="UP000001572">
    <property type="component" value="Chromosome"/>
</dbReference>
<dbReference type="SFLD" id="SFLDG01144">
    <property type="entry name" value="C2.B.4:_PGP_Like"/>
    <property type="match status" value="1"/>
</dbReference>
<dbReference type="OrthoDB" id="9810101at2"/>
<evidence type="ECO:0000313" key="1">
    <source>
        <dbReference type="EMBL" id="ABR47113.1"/>
    </source>
</evidence>
<sequence length="259" mass="29276">MNKERKIVFFDIDGTLLDHDKKMPDSTKKAIKDLKDKGVYVAIATGRAPFHFEDIREELGIDTYVSCNGGYVVLEGKVIYKSILPTEDLRAIENLAMKSQHPIIYLNHQDFKVNIEGHPAVEKCMADLKLSEPLYDPNFMSQNEIYHAILCCQKEEEAIYMNRSEDFVFLRWHEQALDIIPKGLSKAKGIEAILKALSYERKDSYAFGDGHNDMEMLEFVGTGIAMGNALAELKLKANFVTEQVSKDGILLGLKKVALL</sequence>
<keyword evidence="1" id="KW-0378">Hydrolase</keyword>
<dbReference type="CDD" id="cd07517">
    <property type="entry name" value="HAD_HPP"/>
    <property type="match status" value="1"/>
</dbReference>